<feature type="transmembrane region" description="Helical" evidence="1">
    <location>
        <begin position="151"/>
        <end position="184"/>
    </location>
</feature>
<dbReference type="InterPro" id="IPR002656">
    <property type="entry name" value="Acyl_transf_3_dom"/>
</dbReference>
<dbReference type="PANTHER" id="PTHR23028:SF131">
    <property type="entry name" value="BLR2367 PROTEIN"/>
    <property type="match status" value="1"/>
</dbReference>
<name>A0ABU7LU83_9PROT</name>
<keyword evidence="1" id="KW-0472">Membrane</keyword>
<feature type="transmembrane region" description="Helical" evidence="1">
    <location>
        <begin position="47"/>
        <end position="67"/>
    </location>
</feature>
<dbReference type="GO" id="GO:0016746">
    <property type="term" value="F:acyltransferase activity"/>
    <property type="evidence" value="ECO:0007669"/>
    <property type="project" value="UniProtKB-KW"/>
</dbReference>
<feature type="transmembrane region" description="Helical" evidence="1">
    <location>
        <begin position="204"/>
        <end position="221"/>
    </location>
</feature>
<gene>
    <name evidence="3" type="ORF">V0U35_00385</name>
</gene>
<feature type="transmembrane region" description="Helical" evidence="1">
    <location>
        <begin position="321"/>
        <end position="342"/>
    </location>
</feature>
<dbReference type="Pfam" id="PF01757">
    <property type="entry name" value="Acyl_transf_3"/>
    <property type="match status" value="1"/>
</dbReference>
<feature type="transmembrane region" description="Helical" evidence="1">
    <location>
        <begin position="87"/>
        <end position="109"/>
    </location>
</feature>
<proteinExistence type="predicted"/>
<feature type="domain" description="Acyltransferase 3" evidence="2">
    <location>
        <begin position="10"/>
        <end position="339"/>
    </location>
</feature>
<accession>A0ABU7LU83</accession>
<feature type="transmembrane region" description="Helical" evidence="1">
    <location>
        <begin position="233"/>
        <end position="249"/>
    </location>
</feature>
<evidence type="ECO:0000256" key="1">
    <source>
        <dbReference type="SAM" id="Phobius"/>
    </source>
</evidence>
<dbReference type="RefSeq" id="WP_330194663.1">
    <property type="nucleotide sequence ID" value="NZ_JAZDRO010000001.1"/>
</dbReference>
<evidence type="ECO:0000313" key="3">
    <source>
        <dbReference type="EMBL" id="MEE2565123.1"/>
    </source>
</evidence>
<organism evidence="3 4">
    <name type="scientific">Hyphobacterium marinum</name>
    <dbReference type="NCBI Taxonomy" id="3116574"/>
    <lineage>
        <taxon>Bacteria</taxon>
        <taxon>Pseudomonadati</taxon>
        <taxon>Pseudomonadota</taxon>
        <taxon>Alphaproteobacteria</taxon>
        <taxon>Maricaulales</taxon>
        <taxon>Maricaulaceae</taxon>
        <taxon>Hyphobacterium</taxon>
    </lineage>
</organism>
<protein>
    <submittedName>
        <fullName evidence="3">Acyltransferase</fullName>
        <ecNumber evidence="3">2.3.-.-</ecNumber>
    </submittedName>
</protein>
<feature type="transmembrane region" description="Helical" evidence="1">
    <location>
        <begin position="291"/>
        <end position="309"/>
    </location>
</feature>
<keyword evidence="1" id="KW-0812">Transmembrane</keyword>
<sequence>MSVYPVDLPSLTRLRFFAALWVVFYHWREPWAVDVDAVTALFAMGRFGVDLFFILSGFVLAHVYLAAREKGRFDFPKFIIARFARIYPLHVATIALLALAALGAWLMGVPFSPQDFPLADLPANFLMVHAWGFAPNPGWNGPSWSISAEWFAYLAFPAYLMIAIALTGRPIILLGIAIASFLLFDQLHQRLFGESLPMATERFGVLRIIPEFLIGIAIYRLGCRFTLGRNKALAGFAVSLVVYLMSAHWAWDDRIIALLGAPLIYTLAELDRQARRAPKRDSVRYLGEISYSIYMLHVPFFMIAFNLLQDVFGLIGESISTLALLAMLAAMLAASSATYEWLEKPSRHVIRRWGDTWLSNHRAKSVARSQGD</sequence>
<dbReference type="EMBL" id="JAZDRO010000001">
    <property type="protein sequence ID" value="MEE2565123.1"/>
    <property type="molecule type" value="Genomic_DNA"/>
</dbReference>
<keyword evidence="1" id="KW-1133">Transmembrane helix</keyword>
<keyword evidence="3" id="KW-0808">Transferase</keyword>
<reference evidence="3 4" key="1">
    <citation type="submission" date="2024-01" db="EMBL/GenBank/DDBJ databases">
        <title>Hyphobacterium bacterium isolated from marine sediment.</title>
        <authorList>
            <person name="Zhao S."/>
        </authorList>
    </citation>
    <scope>NUCLEOTIDE SEQUENCE [LARGE SCALE GENOMIC DNA]</scope>
    <source>
        <strain evidence="3 4">Y60-23</strain>
    </source>
</reference>
<keyword evidence="4" id="KW-1185">Reference proteome</keyword>
<comment type="caution">
    <text evidence="3">The sequence shown here is derived from an EMBL/GenBank/DDBJ whole genome shotgun (WGS) entry which is preliminary data.</text>
</comment>
<dbReference type="EC" id="2.3.-.-" evidence="3"/>
<dbReference type="InterPro" id="IPR050879">
    <property type="entry name" value="Acyltransferase_3"/>
</dbReference>
<evidence type="ECO:0000313" key="4">
    <source>
        <dbReference type="Proteomes" id="UP001310692"/>
    </source>
</evidence>
<keyword evidence="3" id="KW-0012">Acyltransferase</keyword>
<dbReference type="PANTHER" id="PTHR23028">
    <property type="entry name" value="ACETYLTRANSFERASE"/>
    <property type="match status" value="1"/>
</dbReference>
<dbReference type="Proteomes" id="UP001310692">
    <property type="component" value="Unassembled WGS sequence"/>
</dbReference>
<evidence type="ECO:0000259" key="2">
    <source>
        <dbReference type="Pfam" id="PF01757"/>
    </source>
</evidence>